<evidence type="ECO:0000313" key="3">
    <source>
        <dbReference type="Proteomes" id="UP000199568"/>
    </source>
</evidence>
<feature type="coiled-coil region" evidence="1">
    <location>
        <begin position="5"/>
        <end position="32"/>
    </location>
</feature>
<dbReference type="Gene3D" id="4.10.280.10">
    <property type="entry name" value="Helix-loop-helix DNA-binding domain"/>
    <property type="match status" value="1"/>
</dbReference>
<dbReference type="SUPFAM" id="SSF140500">
    <property type="entry name" value="BAS1536-like"/>
    <property type="match status" value="1"/>
</dbReference>
<dbReference type="EMBL" id="FOHU01000002">
    <property type="protein sequence ID" value="SES88410.1"/>
    <property type="molecule type" value="Genomic_DNA"/>
</dbReference>
<dbReference type="RefSeq" id="WP_090439785.1">
    <property type="nucleotide sequence ID" value="NZ_FOHU01000002.1"/>
</dbReference>
<reference evidence="2 3" key="1">
    <citation type="submission" date="2016-10" db="EMBL/GenBank/DDBJ databases">
        <authorList>
            <person name="de Groot N.N."/>
        </authorList>
    </citation>
    <scope>NUCLEOTIDE SEQUENCE [LARGE SCALE GENOMIC DNA]</scope>
    <source>
        <strain evidence="2 3">DSM 18979</strain>
    </source>
</reference>
<dbReference type="STRING" id="426128.SAMN05660297_00851"/>
<dbReference type="AlphaFoldDB" id="A0A1I0A2P4"/>
<dbReference type="GO" id="GO:0046983">
    <property type="term" value="F:protein dimerization activity"/>
    <property type="evidence" value="ECO:0007669"/>
    <property type="project" value="InterPro"/>
</dbReference>
<keyword evidence="1" id="KW-0175">Coiled coil</keyword>
<sequence>MIVDIKKILNDIEILRKNLDKLIEEKSSNLQDPEIIEASQVLDEAISKLNRLIFKKL</sequence>
<organism evidence="2 3">
    <name type="scientific">Natronincola peptidivorans</name>
    <dbReference type="NCBI Taxonomy" id="426128"/>
    <lineage>
        <taxon>Bacteria</taxon>
        <taxon>Bacillati</taxon>
        <taxon>Bacillota</taxon>
        <taxon>Clostridia</taxon>
        <taxon>Peptostreptococcales</taxon>
        <taxon>Natronincolaceae</taxon>
        <taxon>Natronincola</taxon>
    </lineage>
</organism>
<dbReference type="Proteomes" id="UP000199568">
    <property type="component" value="Unassembled WGS sequence"/>
</dbReference>
<protein>
    <submittedName>
        <fullName evidence="2">Spo0E like sporulation regulatory protein</fullName>
    </submittedName>
</protein>
<keyword evidence="3" id="KW-1185">Reference proteome</keyword>
<evidence type="ECO:0000313" key="2">
    <source>
        <dbReference type="EMBL" id="SES88410.1"/>
    </source>
</evidence>
<name>A0A1I0A2P4_9FIRM</name>
<evidence type="ECO:0000256" key="1">
    <source>
        <dbReference type="SAM" id="Coils"/>
    </source>
</evidence>
<gene>
    <name evidence="2" type="ORF">SAMN05660297_00851</name>
</gene>
<dbReference type="InterPro" id="IPR036638">
    <property type="entry name" value="HLH_DNA-bd_sf"/>
</dbReference>
<dbReference type="InterPro" id="IPR018540">
    <property type="entry name" value="Spo0E-like"/>
</dbReference>
<accession>A0A1I0A2P4</accession>
<dbReference type="Pfam" id="PF09388">
    <property type="entry name" value="SpoOE-like"/>
    <property type="match status" value="1"/>
</dbReference>
<dbReference type="InterPro" id="IPR037208">
    <property type="entry name" value="Spo0E-like_sf"/>
</dbReference>
<proteinExistence type="predicted"/>
<dbReference type="GO" id="GO:0043937">
    <property type="term" value="P:regulation of sporulation"/>
    <property type="evidence" value="ECO:0007669"/>
    <property type="project" value="InterPro"/>
</dbReference>